<dbReference type="Proteomes" id="UP000886501">
    <property type="component" value="Unassembled WGS sequence"/>
</dbReference>
<evidence type="ECO:0000313" key="1">
    <source>
        <dbReference type="EMBL" id="KAF9649856.1"/>
    </source>
</evidence>
<comment type="caution">
    <text evidence="1">The sequence shown here is derived from an EMBL/GenBank/DDBJ whole genome shotgun (WGS) entry which is preliminary data.</text>
</comment>
<evidence type="ECO:0000313" key="2">
    <source>
        <dbReference type="Proteomes" id="UP000886501"/>
    </source>
</evidence>
<feature type="non-terminal residue" evidence="1">
    <location>
        <position position="65"/>
    </location>
</feature>
<sequence>FGDQYRGCGHYTRIYYSGETRDCEQSNCKLSRNHVHGASETCGCRDFYDDYRRVLNILQTRCDEC</sequence>
<name>A0ACB6ZKD0_THEGA</name>
<proteinExistence type="predicted"/>
<protein>
    <submittedName>
        <fullName evidence="1">Uncharacterized protein</fullName>
    </submittedName>
</protein>
<gene>
    <name evidence="1" type="ORF">BDM02DRAFT_3081547</name>
</gene>
<reference evidence="1" key="1">
    <citation type="submission" date="2019-10" db="EMBL/GenBank/DDBJ databases">
        <authorList>
            <consortium name="DOE Joint Genome Institute"/>
            <person name="Kuo A."/>
            <person name="Miyauchi S."/>
            <person name="Kiss E."/>
            <person name="Drula E."/>
            <person name="Kohler A."/>
            <person name="Sanchez-Garcia M."/>
            <person name="Andreopoulos B."/>
            <person name="Barry K.W."/>
            <person name="Bonito G."/>
            <person name="Buee M."/>
            <person name="Carver A."/>
            <person name="Chen C."/>
            <person name="Cichocki N."/>
            <person name="Clum A."/>
            <person name="Culley D."/>
            <person name="Crous P.W."/>
            <person name="Fauchery L."/>
            <person name="Girlanda M."/>
            <person name="Hayes R."/>
            <person name="Keri Z."/>
            <person name="Labutti K."/>
            <person name="Lipzen A."/>
            <person name="Lombard V."/>
            <person name="Magnuson J."/>
            <person name="Maillard F."/>
            <person name="Morin E."/>
            <person name="Murat C."/>
            <person name="Nolan M."/>
            <person name="Ohm R."/>
            <person name="Pangilinan J."/>
            <person name="Pereira M."/>
            <person name="Perotto S."/>
            <person name="Peter M."/>
            <person name="Riley R."/>
            <person name="Sitrit Y."/>
            <person name="Stielow B."/>
            <person name="Szollosi G."/>
            <person name="Zifcakova L."/>
            <person name="Stursova M."/>
            <person name="Spatafora J.W."/>
            <person name="Tedersoo L."/>
            <person name="Vaario L.-M."/>
            <person name="Yamada A."/>
            <person name="Yan M."/>
            <person name="Wang P."/>
            <person name="Xu J."/>
            <person name="Bruns T."/>
            <person name="Baldrian P."/>
            <person name="Vilgalys R."/>
            <person name="Henrissat B."/>
            <person name="Grigoriev I.V."/>
            <person name="Hibbett D."/>
            <person name="Nagy L.G."/>
            <person name="Martin F.M."/>
        </authorList>
    </citation>
    <scope>NUCLEOTIDE SEQUENCE</scope>
    <source>
        <strain evidence="1">P2</strain>
    </source>
</reference>
<keyword evidence="2" id="KW-1185">Reference proteome</keyword>
<accession>A0ACB6ZKD0</accession>
<dbReference type="EMBL" id="MU117992">
    <property type="protein sequence ID" value="KAF9649856.1"/>
    <property type="molecule type" value="Genomic_DNA"/>
</dbReference>
<organism evidence="1 2">
    <name type="scientific">Thelephora ganbajun</name>
    <name type="common">Ganba fungus</name>
    <dbReference type="NCBI Taxonomy" id="370292"/>
    <lineage>
        <taxon>Eukaryota</taxon>
        <taxon>Fungi</taxon>
        <taxon>Dikarya</taxon>
        <taxon>Basidiomycota</taxon>
        <taxon>Agaricomycotina</taxon>
        <taxon>Agaricomycetes</taxon>
        <taxon>Thelephorales</taxon>
        <taxon>Thelephoraceae</taxon>
        <taxon>Thelephora</taxon>
    </lineage>
</organism>
<reference evidence="1" key="2">
    <citation type="journal article" date="2020" name="Nat. Commun.">
        <title>Large-scale genome sequencing of mycorrhizal fungi provides insights into the early evolution of symbiotic traits.</title>
        <authorList>
            <person name="Miyauchi S."/>
            <person name="Kiss E."/>
            <person name="Kuo A."/>
            <person name="Drula E."/>
            <person name="Kohler A."/>
            <person name="Sanchez-Garcia M."/>
            <person name="Morin E."/>
            <person name="Andreopoulos B."/>
            <person name="Barry K.W."/>
            <person name="Bonito G."/>
            <person name="Buee M."/>
            <person name="Carver A."/>
            <person name="Chen C."/>
            <person name="Cichocki N."/>
            <person name="Clum A."/>
            <person name="Culley D."/>
            <person name="Crous P.W."/>
            <person name="Fauchery L."/>
            <person name="Girlanda M."/>
            <person name="Hayes R.D."/>
            <person name="Keri Z."/>
            <person name="LaButti K."/>
            <person name="Lipzen A."/>
            <person name="Lombard V."/>
            <person name="Magnuson J."/>
            <person name="Maillard F."/>
            <person name="Murat C."/>
            <person name="Nolan M."/>
            <person name="Ohm R.A."/>
            <person name="Pangilinan J."/>
            <person name="Pereira M.F."/>
            <person name="Perotto S."/>
            <person name="Peter M."/>
            <person name="Pfister S."/>
            <person name="Riley R."/>
            <person name="Sitrit Y."/>
            <person name="Stielow J.B."/>
            <person name="Szollosi G."/>
            <person name="Zifcakova L."/>
            <person name="Stursova M."/>
            <person name="Spatafora J.W."/>
            <person name="Tedersoo L."/>
            <person name="Vaario L.M."/>
            <person name="Yamada A."/>
            <person name="Yan M."/>
            <person name="Wang P."/>
            <person name="Xu J."/>
            <person name="Bruns T."/>
            <person name="Baldrian P."/>
            <person name="Vilgalys R."/>
            <person name="Dunand C."/>
            <person name="Henrissat B."/>
            <person name="Grigoriev I.V."/>
            <person name="Hibbett D."/>
            <person name="Nagy L.G."/>
            <person name="Martin F.M."/>
        </authorList>
    </citation>
    <scope>NUCLEOTIDE SEQUENCE</scope>
    <source>
        <strain evidence="1">P2</strain>
    </source>
</reference>
<feature type="non-terminal residue" evidence="1">
    <location>
        <position position="1"/>
    </location>
</feature>